<feature type="transmembrane region" description="Helical" evidence="2">
    <location>
        <begin position="12"/>
        <end position="34"/>
    </location>
</feature>
<feature type="transmembrane region" description="Helical" evidence="2">
    <location>
        <begin position="70"/>
        <end position="91"/>
    </location>
</feature>
<organism evidence="3 4">
    <name type="scientific">Stichopus japonicus</name>
    <name type="common">Sea cucumber</name>
    <dbReference type="NCBI Taxonomy" id="307972"/>
    <lineage>
        <taxon>Eukaryota</taxon>
        <taxon>Metazoa</taxon>
        <taxon>Echinodermata</taxon>
        <taxon>Eleutherozoa</taxon>
        <taxon>Echinozoa</taxon>
        <taxon>Holothuroidea</taxon>
        <taxon>Aspidochirotacea</taxon>
        <taxon>Aspidochirotida</taxon>
        <taxon>Stichopodidae</taxon>
        <taxon>Apostichopus</taxon>
    </lineage>
</organism>
<gene>
    <name evidence="3" type="ORF">BSL78_16181</name>
</gene>
<dbReference type="AlphaFoldDB" id="A0A2G8KG34"/>
<evidence type="ECO:0000256" key="1">
    <source>
        <dbReference type="SAM" id="MobiDB-lite"/>
    </source>
</evidence>
<evidence type="ECO:0000313" key="4">
    <source>
        <dbReference type="Proteomes" id="UP000230750"/>
    </source>
</evidence>
<feature type="transmembrane region" description="Helical" evidence="2">
    <location>
        <begin position="147"/>
        <end position="175"/>
    </location>
</feature>
<proteinExistence type="predicted"/>
<dbReference type="STRING" id="307972.A0A2G8KG34"/>
<keyword evidence="4" id="KW-1185">Reference proteome</keyword>
<dbReference type="SUPFAM" id="SSF103473">
    <property type="entry name" value="MFS general substrate transporter"/>
    <property type="match status" value="1"/>
</dbReference>
<feature type="region of interest" description="Disordered" evidence="1">
    <location>
        <begin position="236"/>
        <end position="258"/>
    </location>
</feature>
<dbReference type="OrthoDB" id="10262656at2759"/>
<evidence type="ECO:0000313" key="3">
    <source>
        <dbReference type="EMBL" id="PIK46949.1"/>
    </source>
</evidence>
<protein>
    <submittedName>
        <fullName evidence="3">Putative major facilitator superfamily domain-containing protein 9 isoform X1</fullName>
    </submittedName>
</protein>
<reference evidence="3 4" key="1">
    <citation type="journal article" date="2017" name="PLoS Biol.">
        <title>The sea cucumber genome provides insights into morphological evolution and visceral regeneration.</title>
        <authorList>
            <person name="Zhang X."/>
            <person name="Sun L."/>
            <person name="Yuan J."/>
            <person name="Sun Y."/>
            <person name="Gao Y."/>
            <person name="Zhang L."/>
            <person name="Li S."/>
            <person name="Dai H."/>
            <person name="Hamel J.F."/>
            <person name="Liu C."/>
            <person name="Yu Y."/>
            <person name="Liu S."/>
            <person name="Lin W."/>
            <person name="Guo K."/>
            <person name="Jin S."/>
            <person name="Xu P."/>
            <person name="Storey K.B."/>
            <person name="Huan P."/>
            <person name="Zhang T."/>
            <person name="Zhou Y."/>
            <person name="Zhang J."/>
            <person name="Lin C."/>
            <person name="Li X."/>
            <person name="Xing L."/>
            <person name="Huo D."/>
            <person name="Sun M."/>
            <person name="Wang L."/>
            <person name="Mercier A."/>
            <person name="Li F."/>
            <person name="Yang H."/>
            <person name="Xiang J."/>
        </authorList>
    </citation>
    <scope>NUCLEOTIDE SEQUENCE [LARGE SCALE GENOMIC DNA]</scope>
    <source>
        <strain evidence="3">Shaxun</strain>
        <tissue evidence="3">Muscle</tissue>
    </source>
</reference>
<feature type="transmembrane region" description="Helical" evidence="2">
    <location>
        <begin position="112"/>
        <end position="135"/>
    </location>
</feature>
<keyword evidence="2" id="KW-0472">Membrane</keyword>
<keyword evidence="2" id="KW-0812">Transmembrane</keyword>
<dbReference type="Gene3D" id="1.20.1250.20">
    <property type="entry name" value="MFS general substrate transporter like domains"/>
    <property type="match status" value="1"/>
</dbReference>
<sequence length="258" mass="28823">MEFCVTYEELTLWCMCVRINSSATFIIVVVYIFVEQIDTQGLPRTESVAKFTAEDFSFSPSGFIKSFRHILKVGSDIFLIRFLLGASVILLRSNYSLYLEKKFDASAQMTGWLISYGAVVNTFGGFLAGNVAKYYNDSVKMSYHSSLLLVLTLFLMMLSPGIPSFLICVTLTLCVHLAHQSLRHGSFNPESRQGRDGGASGSRPIDDGLCEGGWASAVRACTGVCHLRSKSDQYMPGGERFLPHHRQADQCERKRRQK</sequence>
<dbReference type="Proteomes" id="UP000230750">
    <property type="component" value="Unassembled WGS sequence"/>
</dbReference>
<evidence type="ECO:0000256" key="2">
    <source>
        <dbReference type="SAM" id="Phobius"/>
    </source>
</evidence>
<dbReference type="InterPro" id="IPR036259">
    <property type="entry name" value="MFS_trans_sf"/>
</dbReference>
<accession>A0A2G8KG34</accession>
<dbReference type="EMBL" id="MRZV01000610">
    <property type="protein sequence ID" value="PIK46949.1"/>
    <property type="molecule type" value="Genomic_DNA"/>
</dbReference>
<name>A0A2G8KG34_STIJA</name>
<comment type="caution">
    <text evidence="3">The sequence shown here is derived from an EMBL/GenBank/DDBJ whole genome shotgun (WGS) entry which is preliminary data.</text>
</comment>
<keyword evidence="2" id="KW-1133">Transmembrane helix</keyword>